<feature type="modified residue" description="4-aspartylphosphate" evidence="6">
    <location>
        <position position="1179"/>
    </location>
</feature>
<feature type="compositionally biased region" description="Polar residues" evidence="7">
    <location>
        <begin position="348"/>
        <end position="357"/>
    </location>
</feature>
<dbReference type="CDD" id="cd17546">
    <property type="entry name" value="REC_hyHK_CKI1_RcsC-like"/>
    <property type="match status" value="1"/>
</dbReference>
<keyword evidence="3 6" id="KW-0597">Phosphoprotein</keyword>
<dbReference type="FunFam" id="3.40.50.2300:FF:000632">
    <property type="entry name" value="Sensor histidine kinase/response regulator, putative"/>
    <property type="match status" value="1"/>
</dbReference>
<dbReference type="Proteomes" id="UP001213681">
    <property type="component" value="Unassembled WGS sequence"/>
</dbReference>
<dbReference type="PANTHER" id="PTHR43047:SF72">
    <property type="entry name" value="OSMOSENSING HISTIDINE PROTEIN KINASE SLN1"/>
    <property type="match status" value="1"/>
</dbReference>
<feature type="domain" description="Histidine kinase" evidence="8">
    <location>
        <begin position="606"/>
        <end position="879"/>
    </location>
</feature>
<dbReference type="PRINTS" id="PR00344">
    <property type="entry name" value="BCTRLSENSOR"/>
</dbReference>
<name>A0AAD6CCQ3_9EURO</name>
<dbReference type="Gene3D" id="3.40.50.2300">
    <property type="match status" value="1"/>
</dbReference>
<dbReference type="SUPFAM" id="SSF52172">
    <property type="entry name" value="CheY-like"/>
    <property type="match status" value="1"/>
</dbReference>
<evidence type="ECO:0000256" key="3">
    <source>
        <dbReference type="ARBA" id="ARBA00022553"/>
    </source>
</evidence>
<feature type="compositionally biased region" description="Basic and acidic residues" evidence="7">
    <location>
        <begin position="311"/>
        <end position="321"/>
    </location>
</feature>
<dbReference type="SMART" id="SM00387">
    <property type="entry name" value="HATPase_c"/>
    <property type="match status" value="1"/>
</dbReference>
<proteinExistence type="predicted"/>
<dbReference type="InterPro" id="IPR036097">
    <property type="entry name" value="HisK_dim/P_sf"/>
</dbReference>
<evidence type="ECO:0000256" key="5">
    <source>
        <dbReference type="ARBA" id="ARBA00022777"/>
    </source>
</evidence>
<feature type="compositionally biased region" description="Polar residues" evidence="7">
    <location>
        <begin position="60"/>
        <end position="74"/>
    </location>
</feature>
<dbReference type="Pfam" id="PF00072">
    <property type="entry name" value="Response_reg"/>
    <property type="match status" value="1"/>
</dbReference>
<dbReference type="PANTHER" id="PTHR43047">
    <property type="entry name" value="TWO-COMPONENT HISTIDINE PROTEIN KINASE"/>
    <property type="match status" value="1"/>
</dbReference>
<evidence type="ECO:0000313" key="11">
    <source>
        <dbReference type="Proteomes" id="UP001213681"/>
    </source>
</evidence>
<dbReference type="SMART" id="SM00448">
    <property type="entry name" value="REC"/>
    <property type="match status" value="1"/>
</dbReference>
<dbReference type="SUPFAM" id="SSF55781">
    <property type="entry name" value="GAF domain-like"/>
    <property type="match status" value="1"/>
</dbReference>
<dbReference type="AlphaFoldDB" id="A0AAD6CCQ3"/>
<dbReference type="EMBL" id="JAPVEA010000002">
    <property type="protein sequence ID" value="KAJ5459888.1"/>
    <property type="molecule type" value="Genomic_DNA"/>
</dbReference>
<accession>A0AAD6CCQ3</accession>
<dbReference type="GO" id="GO:0005886">
    <property type="term" value="C:plasma membrane"/>
    <property type="evidence" value="ECO:0007669"/>
    <property type="project" value="TreeGrafter"/>
</dbReference>
<evidence type="ECO:0000256" key="1">
    <source>
        <dbReference type="ARBA" id="ARBA00000085"/>
    </source>
</evidence>
<feature type="region of interest" description="Disordered" evidence="7">
    <location>
        <begin position="279"/>
        <end position="378"/>
    </location>
</feature>
<dbReference type="CDD" id="cd00082">
    <property type="entry name" value="HisKA"/>
    <property type="match status" value="1"/>
</dbReference>
<dbReference type="Pfam" id="PF02518">
    <property type="entry name" value="HATPase_c"/>
    <property type="match status" value="1"/>
</dbReference>
<evidence type="ECO:0000259" key="8">
    <source>
        <dbReference type="PROSITE" id="PS50109"/>
    </source>
</evidence>
<dbReference type="InterPro" id="IPR011006">
    <property type="entry name" value="CheY-like_superfamily"/>
</dbReference>
<evidence type="ECO:0000256" key="7">
    <source>
        <dbReference type="SAM" id="MobiDB-lite"/>
    </source>
</evidence>
<keyword evidence="11" id="KW-1185">Reference proteome</keyword>
<dbReference type="PROSITE" id="PS50109">
    <property type="entry name" value="HIS_KIN"/>
    <property type="match status" value="1"/>
</dbReference>
<evidence type="ECO:0000256" key="2">
    <source>
        <dbReference type="ARBA" id="ARBA00012438"/>
    </source>
</evidence>
<dbReference type="Gene3D" id="1.10.287.130">
    <property type="match status" value="1"/>
</dbReference>
<dbReference type="InterPro" id="IPR005467">
    <property type="entry name" value="His_kinase_dom"/>
</dbReference>
<dbReference type="InterPro" id="IPR004358">
    <property type="entry name" value="Sig_transdc_His_kin-like_C"/>
</dbReference>
<evidence type="ECO:0000256" key="4">
    <source>
        <dbReference type="ARBA" id="ARBA00022679"/>
    </source>
</evidence>
<dbReference type="SMART" id="SM00388">
    <property type="entry name" value="HisKA"/>
    <property type="match status" value="1"/>
</dbReference>
<feature type="region of interest" description="Disordered" evidence="7">
    <location>
        <begin position="487"/>
        <end position="510"/>
    </location>
</feature>
<dbReference type="SUPFAM" id="SSF47384">
    <property type="entry name" value="Homodimeric domain of signal transducing histidine kinase"/>
    <property type="match status" value="1"/>
</dbReference>
<dbReference type="GO" id="GO:0009927">
    <property type="term" value="F:histidine phosphotransfer kinase activity"/>
    <property type="evidence" value="ECO:0007669"/>
    <property type="project" value="TreeGrafter"/>
</dbReference>
<keyword evidence="4" id="KW-0808">Transferase</keyword>
<dbReference type="Pfam" id="PF00512">
    <property type="entry name" value="HisKA"/>
    <property type="match status" value="1"/>
</dbReference>
<dbReference type="EC" id="2.7.13.3" evidence="2"/>
<dbReference type="GeneID" id="81595066"/>
<dbReference type="InterPro" id="IPR036890">
    <property type="entry name" value="HATPase_C_sf"/>
</dbReference>
<organism evidence="10 11">
    <name type="scientific">Penicillium daleae</name>
    <dbReference type="NCBI Taxonomy" id="63821"/>
    <lineage>
        <taxon>Eukaryota</taxon>
        <taxon>Fungi</taxon>
        <taxon>Dikarya</taxon>
        <taxon>Ascomycota</taxon>
        <taxon>Pezizomycotina</taxon>
        <taxon>Eurotiomycetes</taxon>
        <taxon>Eurotiomycetidae</taxon>
        <taxon>Eurotiales</taxon>
        <taxon>Aspergillaceae</taxon>
        <taxon>Penicillium</taxon>
    </lineage>
</organism>
<feature type="domain" description="Response regulatory" evidence="9">
    <location>
        <begin position="1127"/>
        <end position="1250"/>
    </location>
</feature>
<dbReference type="FunFam" id="1.10.287.130:FF:000023">
    <property type="entry name" value="Sensor histidine kinase/response regulator, putative"/>
    <property type="match status" value="1"/>
</dbReference>
<feature type="compositionally biased region" description="Low complexity" evidence="7">
    <location>
        <begin position="327"/>
        <end position="347"/>
    </location>
</feature>
<keyword evidence="5" id="KW-0418">Kinase</keyword>
<reference evidence="10" key="1">
    <citation type="submission" date="2022-12" db="EMBL/GenBank/DDBJ databases">
        <authorList>
            <person name="Petersen C."/>
        </authorList>
    </citation>
    <scope>NUCLEOTIDE SEQUENCE</scope>
    <source>
        <strain evidence="10">IBT 16125</strain>
    </source>
</reference>
<sequence length="1262" mass="137213">MEPSRTHRSVEHKADRRVRELYRYYQPAGPSGLIASWLSKGEDLPSSGSAGTPGTPAASDGSTHGSSSATTRPSTAIGPEALVLGSTNNTLTSFAQLAALRLNAERAFICVLDRDRQFILAEATKSVNLNDKSVHDHKDDLWIGSTGSCRAWSLCQETVALPPSDRETPHYEYIVVNDLTENERYSQLPFVANEPNFCFYAGTPLTTDNNINLGCFFVLDKSPRNGLTSLEKDTLGSLSTLVMDYMKVCRQASEGQRAARLSKGLSFFVEGSSSFIDSVDPSRTDSCPPHSVTPASTNNRISMSGGSRGSHHSDPASHEVSHSPLNDRSLSSDTRSTSSGVSGASFSKENTGTSGAASSLPEWLTSSSRNRLPPDDSHGNSWCFRRAANLLRESLALDNDGGVVFYEATNNTFMDADGGSDCSGSDTGGPATILSMSTNEDPFSPRAGSVVTSPAANLDRSFLSLLLRRYPRGKLWSFHRDGIISTSDDDDQMPRDGGTPSINRSPRGAPAIDITNPIGKKKKAVENSWLNQYFPGATQILFVPLWNAVSSQWFGGCFCYTTIETQVFSSSVELSSVLGFGSSVMAEYSRVESLIADRQKGDFIGSISHELRSPLHGILAAAEFLNGTHLNEFQDSLLETVNACGRTLLDTMNQVLDFSKVVSLERTWRSLKRRKESPLDFKGNDKLASHLDSYVDTDLAILAEEVVEGICLGHAYGQSSTASADLPVLQSHNNAKYAGARNNVDVSIDVQHQDWVYRTQPGALRRIIMNIFGNAMKYTEEGRVSLSLEAVSHSEGRSRRQGLEDIVTLTVSDTGRGISEEFLRGKLYTPFAQEDSLAVGTGLGLSIVRSLVKALNGHIRVRSRIGEGTIVRVILPLARPVGEESPPVEPHTYNVQQREILTQTLMLREGYPGKRAAIWGTDPKSMAQNETWGGIAKYLTDWFGIEVVAWPCALPLDILLIREVDLQDLRKVELSATLPSLLILCSKPVDYSLAQSEWLPLASSVDIIRRPCGPHKLARSVLKGLQNSGSAVVTPASVVKDPMESTDLVIRAPPMSSALPSPTTPCPIDETLPNFDSEKTVGTGPTSLGELPPDASSVISAPPESIAAAPLPRPLVQGAIEATRPTQVLVVDDNRINLNLMMTFMKKRRLSELVSAENGKLAVEAVERMSTGFDIIFMDISMPVMNGFEATRAIRALERESDGRRPAIIIALTGLSSSRDESEALASGVDFFLTKPVSFREVSRLLDEWERDGLQKERKNET</sequence>
<gene>
    <name evidence="10" type="ORF">N7458_001440</name>
</gene>
<dbReference type="SUPFAM" id="SSF55874">
    <property type="entry name" value="ATPase domain of HSP90 chaperone/DNA topoisomerase II/histidine kinase"/>
    <property type="match status" value="1"/>
</dbReference>
<dbReference type="InterPro" id="IPR001789">
    <property type="entry name" value="Sig_transdc_resp-reg_receiver"/>
</dbReference>
<dbReference type="RefSeq" id="XP_056768930.1">
    <property type="nucleotide sequence ID" value="XM_056904823.1"/>
</dbReference>
<dbReference type="InterPro" id="IPR003594">
    <property type="entry name" value="HATPase_dom"/>
</dbReference>
<comment type="caution">
    <text evidence="10">The sequence shown here is derived from an EMBL/GenBank/DDBJ whole genome shotgun (WGS) entry which is preliminary data.</text>
</comment>
<protein>
    <recommendedName>
        <fullName evidence="2">histidine kinase</fullName>
        <ecNumber evidence="2">2.7.13.3</ecNumber>
    </recommendedName>
</protein>
<evidence type="ECO:0000313" key="10">
    <source>
        <dbReference type="EMBL" id="KAJ5459888.1"/>
    </source>
</evidence>
<dbReference type="GO" id="GO:0000155">
    <property type="term" value="F:phosphorelay sensor kinase activity"/>
    <property type="evidence" value="ECO:0007669"/>
    <property type="project" value="InterPro"/>
</dbReference>
<reference evidence="10" key="2">
    <citation type="journal article" date="2023" name="IMA Fungus">
        <title>Comparative genomic study of the Penicillium genus elucidates a diverse pangenome and 15 lateral gene transfer events.</title>
        <authorList>
            <person name="Petersen C."/>
            <person name="Sorensen T."/>
            <person name="Nielsen M.R."/>
            <person name="Sondergaard T.E."/>
            <person name="Sorensen J.L."/>
            <person name="Fitzpatrick D.A."/>
            <person name="Frisvad J.C."/>
            <person name="Nielsen K.L."/>
        </authorList>
    </citation>
    <scope>NUCLEOTIDE SEQUENCE</scope>
    <source>
        <strain evidence="10">IBT 16125</strain>
    </source>
</reference>
<dbReference type="Gene3D" id="3.30.565.10">
    <property type="entry name" value="Histidine kinase-like ATPase, C-terminal domain"/>
    <property type="match status" value="1"/>
</dbReference>
<evidence type="ECO:0000256" key="6">
    <source>
        <dbReference type="PROSITE-ProRule" id="PRU00169"/>
    </source>
</evidence>
<comment type="catalytic activity">
    <reaction evidence="1">
        <text>ATP + protein L-histidine = ADP + protein N-phospho-L-histidine.</text>
        <dbReference type="EC" id="2.7.13.3"/>
    </reaction>
</comment>
<dbReference type="PROSITE" id="PS50110">
    <property type="entry name" value="RESPONSE_REGULATORY"/>
    <property type="match status" value="1"/>
</dbReference>
<dbReference type="InterPro" id="IPR003661">
    <property type="entry name" value="HisK_dim/P_dom"/>
</dbReference>
<evidence type="ECO:0000259" key="9">
    <source>
        <dbReference type="PROSITE" id="PS50110"/>
    </source>
</evidence>
<feature type="region of interest" description="Disordered" evidence="7">
    <location>
        <begin position="44"/>
        <end position="75"/>
    </location>
</feature>